<keyword evidence="2" id="KW-1185">Reference proteome</keyword>
<reference evidence="1" key="1">
    <citation type="submission" date="2021-06" db="EMBL/GenBank/DDBJ databases">
        <authorList>
            <person name="Kallberg Y."/>
            <person name="Tangrot J."/>
            <person name="Rosling A."/>
        </authorList>
    </citation>
    <scope>NUCLEOTIDE SEQUENCE</scope>
    <source>
        <strain evidence="1">CL356</strain>
    </source>
</reference>
<evidence type="ECO:0000313" key="1">
    <source>
        <dbReference type="EMBL" id="CAG8704123.1"/>
    </source>
</evidence>
<sequence length="244" mass="27641">MVLRRNNALHAGDIDLSVRVHERDGRFTTGSVWDPLAVLVDQLRKRVSLNLGELAEIDLLDGKGRRWWFLEEVGDDGLERLVKEEVGGESERDKEHKDGKARENGVEEEEADKDLVDHVAFLERTADAETEHGSGEKESTDVLVKVNVSAVLVAGQRIQHTYHCQFIAIKIVAIVYCNNDNRTLFDPAARWTSQHTNLTLAAHDTTSATSTIQVTMTRDRRGTQRDERDDDWDEREECDHVAES</sequence>
<organism evidence="1 2">
    <name type="scientific">Acaulospora colombiana</name>
    <dbReference type="NCBI Taxonomy" id="27376"/>
    <lineage>
        <taxon>Eukaryota</taxon>
        <taxon>Fungi</taxon>
        <taxon>Fungi incertae sedis</taxon>
        <taxon>Mucoromycota</taxon>
        <taxon>Glomeromycotina</taxon>
        <taxon>Glomeromycetes</taxon>
        <taxon>Diversisporales</taxon>
        <taxon>Acaulosporaceae</taxon>
        <taxon>Acaulospora</taxon>
    </lineage>
</organism>
<proteinExistence type="predicted"/>
<name>A0ACA9PCQ1_9GLOM</name>
<dbReference type="EMBL" id="CAJVPT010033223">
    <property type="protein sequence ID" value="CAG8704123.1"/>
    <property type="molecule type" value="Genomic_DNA"/>
</dbReference>
<gene>
    <name evidence="1" type="ORF">ACOLOM_LOCUS10378</name>
</gene>
<comment type="caution">
    <text evidence="1">The sequence shown here is derived from an EMBL/GenBank/DDBJ whole genome shotgun (WGS) entry which is preliminary data.</text>
</comment>
<feature type="non-terminal residue" evidence="1">
    <location>
        <position position="244"/>
    </location>
</feature>
<accession>A0ACA9PCQ1</accession>
<protein>
    <submittedName>
        <fullName evidence="1">4077_t:CDS:1</fullName>
    </submittedName>
</protein>
<dbReference type="Proteomes" id="UP000789525">
    <property type="component" value="Unassembled WGS sequence"/>
</dbReference>
<evidence type="ECO:0000313" key="2">
    <source>
        <dbReference type="Proteomes" id="UP000789525"/>
    </source>
</evidence>